<protein>
    <recommendedName>
        <fullName evidence="6">Cep57 centrosome microtubule-binding domain-containing protein</fullName>
    </recommendedName>
</protein>
<feature type="compositionally biased region" description="Basic and acidic residues" evidence="5">
    <location>
        <begin position="778"/>
        <end position="789"/>
    </location>
</feature>
<dbReference type="PANTHER" id="PTHR19336">
    <property type="entry name" value="UNCHARACTERIZED DUF1167"/>
    <property type="match status" value="1"/>
</dbReference>
<evidence type="ECO:0000256" key="1">
    <source>
        <dbReference type="ARBA" id="ARBA00004267"/>
    </source>
</evidence>
<feature type="compositionally biased region" description="Low complexity" evidence="5">
    <location>
        <begin position="202"/>
        <end position="213"/>
    </location>
</feature>
<gene>
    <name evidence="7" type="ORF">CHRIB12_LOCUS8054</name>
</gene>
<dbReference type="Pfam" id="PF06657">
    <property type="entry name" value="Cep57_MT_bd"/>
    <property type="match status" value="1"/>
</dbReference>
<evidence type="ECO:0000256" key="5">
    <source>
        <dbReference type="SAM" id="MobiDB-lite"/>
    </source>
</evidence>
<dbReference type="PANTHER" id="PTHR19336:SF9">
    <property type="entry name" value="SPINDLE POLE BODY PROTEIN PPC89"/>
    <property type="match status" value="1"/>
</dbReference>
<comment type="caution">
    <text evidence="7">The sequence shown here is derived from an EMBL/GenBank/DDBJ whole genome shotgun (WGS) entry which is preliminary data.</text>
</comment>
<evidence type="ECO:0000256" key="2">
    <source>
        <dbReference type="ARBA" id="ARBA00022490"/>
    </source>
</evidence>
<name>A0A915Z3U4_9GLOM</name>
<feature type="compositionally biased region" description="Polar residues" evidence="5">
    <location>
        <begin position="1033"/>
        <end position="1048"/>
    </location>
</feature>
<dbReference type="VEuPathDB" id="FungiDB:RhiirFUN_011645"/>
<feature type="domain" description="Cep57 centrosome microtubule-binding" evidence="6">
    <location>
        <begin position="949"/>
        <end position="1021"/>
    </location>
</feature>
<dbReference type="OrthoDB" id="2375103at2759"/>
<reference evidence="7" key="1">
    <citation type="submission" date="2020-05" db="EMBL/GenBank/DDBJ databases">
        <authorList>
            <person name="Rincon C."/>
            <person name="Sanders R I."/>
            <person name="Robbins C."/>
            <person name="Chaturvedi A."/>
        </authorList>
    </citation>
    <scope>NUCLEOTIDE SEQUENCE</scope>
    <source>
        <strain evidence="7">CHB12</strain>
    </source>
</reference>
<keyword evidence="4" id="KW-0175">Coiled coil</keyword>
<dbReference type="InterPro" id="IPR051756">
    <property type="entry name" value="Centrosomal_MT-associated"/>
</dbReference>
<feature type="compositionally biased region" description="Basic and acidic residues" evidence="5">
    <location>
        <begin position="214"/>
        <end position="244"/>
    </location>
</feature>
<organism evidence="7 8">
    <name type="scientific">Rhizophagus irregularis</name>
    <dbReference type="NCBI Taxonomy" id="588596"/>
    <lineage>
        <taxon>Eukaryota</taxon>
        <taxon>Fungi</taxon>
        <taxon>Fungi incertae sedis</taxon>
        <taxon>Mucoromycota</taxon>
        <taxon>Glomeromycotina</taxon>
        <taxon>Glomeromycetes</taxon>
        <taxon>Glomerales</taxon>
        <taxon>Glomeraceae</taxon>
        <taxon>Rhizophagus</taxon>
    </lineage>
</organism>
<dbReference type="AlphaFoldDB" id="A0A915Z3U4"/>
<feature type="compositionally biased region" description="Basic and acidic residues" evidence="5">
    <location>
        <begin position="163"/>
        <end position="201"/>
    </location>
</feature>
<dbReference type="EMBL" id="CAGKOT010000015">
    <property type="protein sequence ID" value="CAB5360164.1"/>
    <property type="molecule type" value="Genomic_DNA"/>
</dbReference>
<feature type="region of interest" description="Disordered" evidence="5">
    <location>
        <begin position="533"/>
        <end position="629"/>
    </location>
</feature>
<dbReference type="InterPro" id="IPR024957">
    <property type="entry name" value="Cep57_MT-bd_dom"/>
</dbReference>
<feature type="compositionally biased region" description="Acidic residues" evidence="5">
    <location>
        <begin position="54"/>
        <end position="66"/>
    </location>
</feature>
<evidence type="ECO:0000256" key="3">
    <source>
        <dbReference type="ARBA" id="ARBA00023212"/>
    </source>
</evidence>
<dbReference type="GO" id="GO:0005815">
    <property type="term" value="C:microtubule organizing center"/>
    <property type="evidence" value="ECO:0007669"/>
    <property type="project" value="UniProtKB-SubCell"/>
</dbReference>
<feature type="compositionally biased region" description="Low complexity" evidence="5">
    <location>
        <begin position="533"/>
        <end position="543"/>
    </location>
</feature>
<feature type="compositionally biased region" description="Acidic residues" evidence="5">
    <location>
        <begin position="608"/>
        <end position="618"/>
    </location>
</feature>
<keyword evidence="3" id="KW-0206">Cytoskeleton</keyword>
<feature type="region of interest" description="Disordered" evidence="5">
    <location>
        <begin position="724"/>
        <end position="795"/>
    </location>
</feature>
<feature type="compositionally biased region" description="Basic and acidic residues" evidence="5">
    <location>
        <begin position="67"/>
        <end position="76"/>
    </location>
</feature>
<feature type="coiled-coil region" evidence="4">
    <location>
        <begin position="338"/>
        <end position="393"/>
    </location>
</feature>
<keyword evidence="2" id="KW-0963">Cytoplasm</keyword>
<feature type="compositionally biased region" description="Basic and acidic residues" evidence="5">
    <location>
        <begin position="544"/>
        <end position="594"/>
    </location>
</feature>
<dbReference type="GO" id="GO:0008017">
    <property type="term" value="F:microtubule binding"/>
    <property type="evidence" value="ECO:0007669"/>
    <property type="project" value="InterPro"/>
</dbReference>
<dbReference type="Proteomes" id="UP000684084">
    <property type="component" value="Unassembled WGS sequence"/>
</dbReference>
<evidence type="ECO:0000259" key="6">
    <source>
        <dbReference type="Pfam" id="PF06657"/>
    </source>
</evidence>
<sequence length="1077" mass="126436">MDKNINIPTISTGKVETLQTLSQRSTISEEVGTDEGPEHESDYSNESEPFSSDSGEEGESHDDDNENEFKGEKLDDLSDYSSSENEKKKFEDFEKNIKSLSLDDELDLKGLEQSGDLTSKHNLSELNELQGVSREEYRQIIGEFSYVDEPIFINKRRHRKVPSSREQRKNRPSQEEKIHEEQEQKVDQSHQKQISQEKEYQQKQLLNEQQLQEESSKEDLKRESQRLSQKEQLRHEGQLRKKESQLQNQGQNLLQQRPSPFLQYQHLQSRPNSSQIQRSTHDNIFKPVIKSQNEKTSLITPSLSFHLPDISLSQKSDVRNFRQMNIIENNVKGPIAALRTLTDNYRQLELDKQNADIKVRQLEMDKQSADVKVNQLEKQLEQYRQLLQKEQSKSKANNKHNEVETVTYGVRNDFKKSSSHGNFPLIEKEKANPSMISLQKKYKVIKRQLEYMKTYARKAEDERDEAKKALIKTKQDITQMNDQFESLRASVQIPNKRTQLSNIAVPTQPISLASPELPRKPFEKTNELSDINNIEVQENNQIIEPKETKRDSGSEKSKSLERADQEQIKKIQEEIESHRVDRENLRKQRQAMEKTHRKKTVPKGEITSIEENENVEGSEDGRKTNRYRGLCHKENLQNYEDSYKDKKRHTNLNEDCHIEQQYNEGTYNNSKVFNKRTTNNKMQFGGYNEDNQNGDYREQQYYEHYGDEPHENLQFAKNRRLPESFEQDQNIDPREQHYYNEKRGDQRRDNHYTRNFSEQDDGDQSPHLPGRQRQFYDNMKEDPDIHPNDLRLSPTRSGRIYSQYSNESRDSVYIHIKDRKQYVRHTYDDFEEEGDYFRDCDYREELKSDNQSISMQQDYPVWKDIKNGKSYLRNRDYIIQEQKPMRSGGGREIPFILGTGTGKSHSVTVNLQKAFALLKNHCSNSCSVCNKKNTKNATNKNKLKKQSYEKEESPDVALGRVISNLMDELKHLKMYYSNLVDEYQRSDPLDCKSKRTALAEELKEIMDQMEIKGDQIATLYDIQQKTVKPSLSSKSRYGFTQNKNNFQKPTHPVHETRAESLNSLRGTRKVQKTLNDL</sequence>
<feature type="coiled-coil region" evidence="4">
    <location>
        <begin position="456"/>
        <end position="483"/>
    </location>
</feature>
<comment type="subcellular location">
    <subcellularLocation>
        <location evidence="1">Cytoplasm</location>
        <location evidence="1">Cytoskeleton</location>
        <location evidence="1">Microtubule organizing center</location>
    </subcellularLocation>
</comment>
<feature type="region of interest" description="Disordered" evidence="5">
    <location>
        <begin position="152"/>
        <end position="251"/>
    </location>
</feature>
<evidence type="ECO:0000256" key="4">
    <source>
        <dbReference type="SAM" id="Coils"/>
    </source>
</evidence>
<proteinExistence type="predicted"/>
<evidence type="ECO:0000313" key="7">
    <source>
        <dbReference type="EMBL" id="CAB5360164.1"/>
    </source>
</evidence>
<feature type="region of interest" description="Disordered" evidence="5">
    <location>
        <begin position="1"/>
        <end position="92"/>
    </location>
</feature>
<feature type="compositionally biased region" description="Polar residues" evidence="5">
    <location>
        <begin position="1"/>
        <end position="28"/>
    </location>
</feature>
<evidence type="ECO:0000313" key="8">
    <source>
        <dbReference type="Proteomes" id="UP000684084"/>
    </source>
</evidence>
<feature type="region of interest" description="Disordered" evidence="5">
    <location>
        <begin position="1033"/>
        <end position="1063"/>
    </location>
</feature>
<accession>A0A915Z3U4</accession>
<feature type="compositionally biased region" description="Basic and acidic residues" evidence="5">
    <location>
        <begin position="731"/>
        <end position="752"/>
    </location>
</feature>